<reference evidence="5" key="1">
    <citation type="journal article" date="2008" name="Nature">
        <title>The amphioxus genome and the evolution of the chordate karyotype.</title>
        <authorList>
            <consortium name="US DOE Joint Genome Institute (JGI-PGF)"/>
            <person name="Putnam N.H."/>
            <person name="Butts T."/>
            <person name="Ferrier D.E.K."/>
            <person name="Furlong R.F."/>
            <person name="Hellsten U."/>
            <person name="Kawashima T."/>
            <person name="Robinson-Rechavi M."/>
            <person name="Shoguchi E."/>
            <person name="Terry A."/>
            <person name="Yu J.-K."/>
            <person name="Benito-Gutierrez E.L."/>
            <person name="Dubchak I."/>
            <person name="Garcia-Fernandez J."/>
            <person name="Gibson-Brown J.J."/>
            <person name="Grigoriev I.V."/>
            <person name="Horton A.C."/>
            <person name="de Jong P.J."/>
            <person name="Jurka J."/>
            <person name="Kapitonov V.V."/>
            <person name="Kohara Y."/>
            <person name="Kuroki Y."/>
            <person name="Lindquist E."/>
            <person name="Lucas S."/>
            <person name="Osoegawa K."/>
            <person name="Pennacchio L.A."/>
            <person name="Salamov A.A."/>
            <person name="Satou Y."/>
            <person name="Sauka-Spengler T."/>
            <person name="Schmutz J."/>
            <person name="Shin-I T."/>
            <person name="Toyoda A."/>
            <person name="Bronner-Fraser M."/>
            <person name="Fujiyama A."/>
            <person name="Holland L.Z."/>
            <person name="Holland P.W.H."/>
            <person name="Satoh N."/>
            <person name="Rokhsar D.S."/>
        </authorList>
    </citation>
    <scope>NUCLEOTIDE SEQUENCE [LARGE SCALE GENOMIC DNA]</scope>
    <source>
        <strain evidence="5">S238N-H82</strain>
        <tissue evidence="5">Testes</tissue>
    </source>
</reference>
<dbReference type="InParanoid" id="C3XRM8"/>
<dbReference type="InterPro" id="IPR011009">
    <property type="entry name" value="Kinase-like_dom_sf"/>
</dbReference>
<dbReference type="GO" id="GO:0005524">
    <property type="term" value="F:ATP binding"/>
    <property type="evidence" value="ECO:0007669"/>
    <property type="project" value="UniProtKB-UniRule"/>
</dbReference>
<dbReference type="PROSITE" id="PS50011">
    <property type="entry name" value="PROTEIN_KINASE_DOM"/>
    <property type="match status" value="1"/>
</dbReference>
<feature type="binding site" evidence="3">
    <location>
        <position position="733"/>
    </location>
    <ligand>
        <name>ATP</name>
        <dbReference type="ChEBI" id="CHEBI:30616"/>
    </ligand>
</feature>
<evidence type="ECO:0000256" key="3">
    <source>
        <dbReference type="PROSITE-ProRule" id="PRU10141"/>
    </source>
</evidence>
<dbReference type="SUPFAM" id="SSF52540">
    <property type="entry name" value="P-loop containing nucleoside triphosphate hydrolases"/>
    <property type="match status" value="1"/>
</dbReference>
<dbReference type="Pfam" id="PF00350">
    <property type="entry name" value="Dynamin_N"/>
    <property type="match status" value="1"/>
</dbReference>
<dbReference type="InterPro" id="IPR027417">
    <property type="entry name" value="P-loop_NTPase"/>
</dbReference>
<protein>
    <recommendedName>
        <fullName evidence="4">Protein kinase domain-containing protein</fullName>
    </recommendedName>
</protein>
<dbReference type="eggNOG" id="KOG0574">
    <property type="taxonomic scope" value="Eukaryota"/>
</dbReference>
<sequence>MANKQEITEADIDAMKPRKLYKLLDDFGVDGEDLEPPEAKAALKQKIRKLKEEAEKTTTPEQVAEKMEGIAKSYKSKREILLQRCREVRDYLPNLDLSEREKLRLCLKRDVMDILGEVEDHLSKDDCPILVAGETSAGKSTLLNLLLGDDILPVAHLSSTSTICEVKYGETRQALVHFREPDTATGSQMITVPLSEDPKECRKQLTPYIHLKETDRETLPPASKIEIFWPISFLKVIMYMVVAMEGGVTIVDSPGVGESEMMDEIIAKYIPTAFAFIYIIDSSRAGGVQQDRLGRLLVKCKDQGARSELEQFDPKKAIFVCNKWDLVEPDERQEVKDETIRKLGEMWEGLEESQVFIHSKKEAVKGGIRSADFNKLLDGIYKLLPESLNRKLSTQYRRMVVIFEEALKYVKLKLNDAFGHLEEGEKRKAYAEARSALSYFEESTDAILKELREFLKEATEAAATILSDFLRGEQVRKHLSTVPIEATTEDNAVAELSLAIELYMTKNCQPFKDNVRAANRQFRHKLETMVARVNDEHNKTIRPVTGRRHQLNVEDVVGNRQTTAWFEWLNQTVRRLNGPYLSIMSALKVSSLDSEHTDRSRLSKMAIAAMATEGEPFAIAKNNLLKSFQLFNAFESDLQSVKEVEERLIEERFSETRNHMDLVSKYEPQSNDILLQLGRLAMVDLEEMREYEFNLSNIIGWQDPQNKVGGGSYGEVYQVQVQRDSSQIRAALKVGVLPYALTTEENAWNFLAEEDNLRKLKGDHIVEYYGTACRREPGGLRLGLVMELCAGTLEDKVVGQRDHNPTWWEHDPTKKREAFRYTQDKAIQLCEGLRTIHGAGYIHRDLKLINVLVTAGDVVKLADVGVTKREVDVTGTVTGTAIYAAPEVKNRQLYDKSADIYSLGLLLWEMWYGRTVWKAKEDPSLKNLTEGESMVMPQSPESVRPIQEWATLVRDCQKKDASKRPSALECLQRIRDMTTEVAPHTSFSFQTTV</sequence>
<organism>
    <name type="scientific">Branchiostoma floridae</name>
    <name type="common">Florida lancelet</name>
    <name type="synonym">Amphioxus</name>
    <dbReference type="NCBI Taxonomy" id="7739"/>
    <lineage>
        <taxon>Eukaryota</taxon>
        <taxon>Metazoa</taxon>
        <taxon>Chordata</taxon>
        <taxon>Cephalochordata</taxon>
        <taxon>Leptocardii</taxon>
        <taxon>Amphioxiformes</taxon>
        <taxon>Branchiostomatidae</taxon>
        <taxon>Branchiostoma</taxon>
    </lineage>
</organism>
<evidence type="ECO:0000313" key="5">
    <source>
        <dbReference type="EMBL" id="EEN69346.1"/>
    </source>
</evidence>
<dbReference type="Pfam" id="PF00069">
    <property type="entry name" value="Pkinase"/>
    <property type="match status" value="1"/>
</dbReference>
<evidence type="ECO:0000256" key="1">
    <source>
        <dbReference type="ARBA" id="ARBA00022741"/>
    </source>
</evidence>
<dbReference type="EMBL" id="GG666456">
    <property type="protein sequence ID" value="EEN69346.1"/>
    <property type="molecule type" value="Genomic_DNA"/>
</dbReference>
<dbReference type="SMART" id="SM00220">
    <property type="entry name" value="S_TKc"/>
    <property type="match status" value="1"/>
</dbReference>
<feature type="domain" description="Protein kinase" evidence="4">
    <location>
        <begin position="702"/>
        <end position="987"/>
    </location>
</feature>
<proteinExistence type="predicted"/>
<dbReference type="InterPro" id="IPR008271">
    <property type="entry name" value="Ser/Thr_kinase_AS"/>
</dbReference>
<dbReference type="PANTHER" id="PTHR26392:SF92">
    <property type="entry name" value="PROTEIN KINASE DOMAIN-CONTAINING PROTEIN"/>
    <property type="match status" value="1"/>
</dbReference>
<evidence type="ECO:0000259" key="4">
    <source>
        <dbReference type="PROSITE" id="PS50011"/>
    </source>
</evidence>
<accession>C3XRM8</accession>
<keyword evidence="2 3" id="KW-0067">ATP-binding</keyword>
<dbReference type="SUPFAM" id="SSF56112">
    <property type="entry name" value="Protein kinase-like (PK-like)"/>
    <property type="match status" value="1"/>
</dbReference>
<keyword evidence="1 3" id="KW-0547">Nucleotide-binding</keyword>
<dbReference type="CDD" id="cd00180">
    <property type="entry name" value="PKc"/>
    <property type="match status" value="1"/>
</dbReference>
<dbReference type="InterPro" id="IPR000719">
    <property type="entry name" value="Prot_kinase_dom"/>
</dbReference>
<dbReference type="PANTHER" id="PTHR26392">
    <property type="entry name" value="MITOGEN-ACTIVATED PROTEIN KINASE KINASE KINASE 7-RELATED"/>
    <property type="match status" value="1"/>
</dbReference>
<gene>
    <name evidence="5" type="ORF">BRAFLDRAFT_68304</name>
</gene>
<dbReference type="STRING" id="7739.C3XRM8"/>
<dbReference type="InterPro" id="IPR045063">
    <property type="entry name" value="Dynamin_N"/>
</dbReference>
<dbReference type="AlphaFoldDB" id="C3XRM8"/>
<dbReference type="Gene3D" id="1.10.510.10">
    <property type="entry name" value="Transferase(Phosphotransferase) domain 1"/>
    <property type="match status" value="1"/>
</dbReference>
<evidence type="ECO:0000256" key="2">
    <source>
        <dbReference type="ARBA" id="ARBA00022840"/>
    </source>
</evidence>
<dbReference type="PROSITE" id="PS00107">
    <property type="entry name" value="PROTEIN_KINASE_ATP"/>
    <property type="match status" value="1"/>
</dbReference>
<dbReference type="GO" id="GO:0004672">
    <property type="term" value="F:protein kinase activity"/>
    <property type="evidence" value="ECO:0007669"/>
    <property type="project" value="InterPro"/>
</dbReference>
<name>C3XRM8_BRAFL</name>
<dbReference type="Gene3D" id="3.40.50.300">
    <property type="entry name" value="P-loop containing nucleotide triphosphate hydrolases"/>
    <property type="match status" value="1"/>
</dbReference>
<dbReference type="InterPro" id="IPR017441">
    <property type="entry name" value="Protein_kinase_ATP_BS"/>
</dbReference>
<dbReference type="PROSITE" id="PS00108">
    <property type="entry name" value="PROTEIN_KINASE_ST"/>
    <property type="match status" value="1"/>
</dbReference>